<dbReference type="InterPro" id="IPR052179">
    <property type="entry name" value="DD-CPase-like"/>
</dbReference>
<dbReference type="Proteomes" id="UP000184139">
    <property type="component" value="Unassembled WGS sequence"/>
</dbReference>
<dbReference type="GO" id="GO:0004180">
    <property type="term" value="F:carboxypeptidase activity"/>
    <property type="evidence" value="ECO:0007669"/>
    <property type="project" value="UniProtKB-KW"/>
</dbReference>
<dbReference type="GO" id="GO:0006508">
    <property type="term" value="P:proteolysis"/>
    <property type="evidence" value="ECO:0007669"/>
    <property type="project" value="InterPro"/>
</dbReference>
<proteinExistence type="predicted"/>
<keyword evidence="3" id="KW-1185">Reference proteome</keyword>
<protein>
    <submittedName>
        <fullName evidence="2">D-alanyl-D-alanine carboxypeptidase</fullName>
    </submittedName>
</protein>
<dbReference type="InterPro" id="IPR003709">
    <property type="entry name" value="VanY-like_core_dom"/>
</dbReference>
<dbReference type="SUPFAM" id="SSF55166">
    <property type="entry name" value="Hedgehog/DD-peptidase"/>
    <property type="match status" value="1"/>
</dbReference>
<dbReference type="CDD" id="cd14852">
    <property type="entry name" value="LD-carboxypeptidase"/>
    <property type="match status" value="1"/>
</dbReference>
<name>A0A1M5T5I5_9BACT</name>
<dbReference type="PANTHER" id="PTHR34385:SF1">
    <property type="entry name" value="PEPTIDOGLYCAN L-ALANYL-D-GLUTAMATE ENDOPEPTIDASE CWLK"/>
    <property type="match status" value="1"/>
</dbReference>
<evidence type="ECO:0000259" key="1">
    <source>
        <dbReference type="Pfam" id="PF02557"/>
    </source>
</evidence>
<reference evidence="2 3" key="1">
    <citation type="submission" date="2016-11" db="EMBL/GenBank/DDBJ databases">
        <authorList>
            <person name="Jaros S."/>
            <person name="Januszkiewicz K."/>
            <person name="Wedrychowicz H."/>
        </authorList>
    </citation>
    <scope>NUCLEOTIDE SEQUENCE [LARGE SCALE GENOMIC DNA]</scope>
    <source>
        <strain evidence="2 3">DSM 9705</strain>
    </source>
</reference>
<keyword evidence="2" id="KW-0121">Carboxypeptidase</keyword>
<dbReference type="InterPro" id="IPR009045">
    <property type="entry name" value="Zn_M74/Hedgehog-like"/>
</dbReference>
<dbReference type="PANTHER" id="PTHR34385">
    <property type="entry name" value="D-ALANYL-D-ALANINE CARBOXYPEPTIDASE"/>
    <property type="match status" value="1"/>
</dbReference>
<gene>
    <name evidence="2" type="ORF">SAMN02745124_00614</name>
</gene>
<dbReference type="AlphaFoldDB" id="A0A1M5T5I5"/>
<keyword evidence="2" id="KW-0378">Hydrolase</keyword>
<sequence>MVIDGFYYIVPAPWAGNKIEAPALSSDSFRQVPAELTYNRTNIYVHSIALPPLLAMLDRAREDGVELLVESGYRSERYQRTIFKRMMAQGRIFTDIIRYVAPPGYSQHALGTAVDFHPSNWRFADTRAYAWLQENAAAFSFKETYSRSNKRNMPWEAWHWNYCGK</sequence>
<evidence type="ECO:0000313" key="3">
    <source>
        <dbReference type="Proteomes" id="UP000184139"/>
    </source>
</evidence>
<organism evidence="2 3">
    <name type="scientific">Desulfofustis glycolicus DSM 9705</name>
    <dbReference type="NCBI Taxonomy" id="1121409"/>
    <lineage>
        <taxon>Bacteria</taxon>
        <taxon>Pseudomonadati</taxon>
        <taxon>Thermodesulfobacteriota</taxon>
        <taxon>Desulfobulbia</taxon>
        <taxon>Desulfobulbales</taxon>
        <taxon>Desulfocapsaceae</taxon>
        <taxon>Desulfofustis</taxon>
    </lineage>
</organism>
<dbReference type="InterPro" id="IPR058193">
    <property type="entry name" value="VanY/YodJ_core_dom"/>
</dbReference>
<dbReference type="EMBL" id="FQXS01000002">
    <property type="protein sequence ID" value="SHH46015.1"/>
    <property type="molecule type" value="Genomic_DNA"/>
</dbReference>
<accession>A0A1M5T5I5</accession>
<dbReference type="Pfam" id="PF02557">
    <property type="entry name" value="VanY"/>
    <property type="match status" value="1"/>
</dbReference>
<dbReference type="STRING" id="1121409.SAMN02745124_00614"/>
<dbReference type="Gene3D" id="3.30.1380.10">
    <property type="match status" value="1"/>
</dbReference>
<feature type="domain" description="D-alanyl-D-alanine carboxypeptidase-like core" evidence="1">
    <location>
        <begin position="43"/>
        <end position="165"/>
    </location>
</feature>
<keyword evidence="2" id="KW-0645">Protease</keyword>
<evidence type="ECO:0000313" key="2">
    <source>
        <dbReference type="EMBL" id="SHH46015.1"/>
    </source>
</evidence>